<dbReference type="GO" id="GO:0003924">
    <property type="term" value="F:GTPase activity"/>
    <property type="evidence" value="ECO:0007669"/>
    <property type="project" value="InterPro"/>
</dbReference>
<reference evidence="8 9" key="1">
    <citation type="submission" date="2017-04" db="EMBL/GenBank/DDBJ databases">
        <title>Genome sequencing of [Candida] sorbophila.</title>
        <authorList>
            <person name="Ahn J.O."/>
        </authorList>
    </citation>
    <scope>NUCLEOTIDE SEQUENCE [LARGE SCALE GENOMIC DNA]</scope>
    <source>
        <strain evidence="8 9">DS02</strain>
    </source>
</reference>
<evidence type="ECO:0000256" key="5">
    <source>
        <dbReference type="ARBA" id="ARBA00023134"/>
    </source>
</evidence>
<dbReference type="SUPFAM" id="SSF52540">
    <property type="entry name" value="P-loop containing nucleoside triphosphate hydrolases"/>
    <property type="match status" value="1"/>
</dbReference>
<dbReference type="Pfam" id="PF12631">
    <property type="entry name" value="MnmE_helical"/>
    <property type="match status" value="1"/>
</dbReference>
<dbReference type="FunFam" id="3.30.1360.120:FF:000007">
    <property type="entry name" value="tRNA modification GTPase GTPBP3, mitochondrial"/>
    <property type="match status" value="1"/>
</dbReference>
<sequence>MSANILNTIYALSSAPGRAAISILRLSGPKSIEVLNKLRYPSGSLISSIPSHKARLANLYDDQMRLLDKALVLYFAQGKSYTGDDLVELHLHGSPAVVQAVMNSIKKTNLARYAEPGEFTKRAFYNGKLDLSQVEAIRDLIDADTELQRQAAVVGADGQNSIRFAAWRKQILENTSMLTALIDFADDNEIDTTPSRLISSVKASIEKVAQDVSTFRDQARCSELIQSGIRLALIGAPNAGKSSLVNALVKRNASIVSDIPGTTRDVVEVGLDIQGFKVLLGDTAGIRQLKGRTEQEQIEALGIEKALETARQAHIVVAVLSHGQHMDANLQKQLKLLRLEGKPIVTVGNKSDLGAIENVNVQISCKTGQGLDDLVKVLGNACQYLTIKGSDNIIGASQRIMDLIDTAVLPGLQQSVRLLDNNDVTLANAELQLAIEGIGRITGQGITTNEILGVVFGSFCVGK</sequence>
<dbReference type="PANTHER" id="PTHR42714:SF2">
    <property type="entry name" value="TRNA MODIFICATION GTPASE GTPBP3, MITOCHONDRIAL"/>
    <property type="match status" value="1"/>
</dbReference>
<proteinExistence type="inferred from homology"/>
<dbReference type="Gene3D" id="1.20.120.430">
    <property type="entry name" value="tRNA modification GTPase MnmE domain 2"/>
    <property type="match status" value="1"/>
</dbReference>
<gene>
    <name evidence="8" type="ORF">B9G98_04013</name>
</gene>
<dbReference type="EMBL" id="NDIQ01000022">
    <property type="protein sequence ID" value="PRT56393.1"/>
    <property type="molecule type" value="Genomic_DNA"/>
</dbReference>
<dbReference type="NCBIfam" id="TIGR00450">
    <property type="entry name" value="mnmE_trmE_thdF"/>
    <property type="match status" value="1"/>
</dbReference>
<keyword evidence="4 6" id="KW-0547">Nucleotide-binding</keyword>
<dbReference type="CDD" id="cd14858">
    <property type="entry name" value="TrmE_N"/>
    <property type="match status" value="1"/>
</dbReference>
<dbReference type="NCBIfam" id="TIGR00231">
    <property type="entry name" value="small_GTP"/>
    <property type="match status" value="1"/>
</dbReference>
<dbReference type="InterPro" id="IPR018948">
    <property type="entry name" value="GTP-bd_TrmE_N"/>
</dbReference>
<dbReference type="InterPro" id="IPR025867">
    <property type="entry name" value="MnmE_helical"/>
</dbReference>
<dbReference type="GeneID" id="36517761"/>
<dbReference type="GO" id="GO:0002098">
    <property type="term" value="P:tRNA wobble uridine modification"/>
    <property type="evidence" value="ECO:0007669"/>
    <property type="project" value="TreeGrafter"/>
</dbReference>
<evidence type="ECO:0000256" key="6">
    <source>
        <dbReference type="RuleBase" id="RU003313"/>
    </source>
</evidence>
<dbReference type="PRINTS" id="PR00449">
    <property type="entry name" value="RASTRNSFRMNG"/>
</dbReference>
<dbReference type="Pfam" id="PF10396">
    <property type="entry name" value="TrmE_N"/>
    <property type="match status" value="1"/>
</dbReference>
<evidence type="ECO:0000259" key="7">
    <source>
        <dbReference type="PROSITE" id="PS51709"/>
    </source>
</evidence>
<dbReference type="CDD" id="cd04164">
    <property type="entry name" value="trmE"/>
    <property type="match status" value="1"/>
</dbReference>
<dbReference type="Gene3D" id="3.40.50.300">
    <property type="entry name" value="P-loop containing nucleotide triphosphate hydrolases"/>
    <property type="match status" value="1"/>
</dbReference>
<dbReference type="GO" id="GO:0005525">
    <property type="term" value="F:GTP binding"/>
    <property type="evidence" value="ECO:0007669"/>
    <property type="project" value="UniProtKB-KW"/>
</dbReference>
<dbReference type="NCBIfam" id="NF003661">
    <property type="entry name" value="PRK05291.1-3"/>
    <property type="match status" value="1"/>
</dbReference>
<dbReference type="Gene3D" id="3.30.1360.120">
    <property type="entry name" value="Probable tRNA modification gtpase trme, domain 1"/>
    <property type="match status" value="1"/>
</dbReference>
<evidence type="ECO:0000313" key="9">
    <source>
        <dbReference type="Proteomes" id="UP000238350"/>
    </source>
</evidence>
<protein>
    <submittedName>
        <fullName evidence="8">tRNA modification GTPase MSS1, mitochondrial</fullName>
    </submittedName>
</protein>
<dbReference type="InterPro" id="IPR027368">
    <property type="entry name" value="MnmE_dom2"/>
</dbReference>
<dbReference type="InterPro" id="IPR027266">
    <property type="entry name" value="TrmE/GcvT-like"/>
</dbReference>
<evidence type="ECO:0000256" key="3">
    <source>
        <dbReference type="ARBA" id="ARBA00022694"/>
    </source>
</evidence>
<comment type="subcellular location">
    <subcellularLocation>
        <location evidence="1">Mitochondrion</location>
    </subcellularLocation>
</comment>
<dbReference type="Proteomes" id="UP000238350">
    <property type="component" value="Unassembled WGS sequence"/>
</dbReference>
<dbReference type="OrthoDB" id="188276at2759"/>
<keyword evidence="3 6" id="KW-0819">tRNA processing</keyword>
<dbReference type="PROSITE" id="PS51709">
    <property type="entry name" value="G_TRME"/>
    <property type="match status" value="1"/>
</dbReference>
<dbReference type="PANTHER" id="PTHR42714">
    <property type="entry name" value="TRNA MODIFICATION GTPASE GTPBP3"/>
    <property type="match status" value="1"/>
</dbReference>
<keyword evidence="9" id="KW-1185">Reference proteome</keyword>
<evidence type="ECO:0000313" key="8">
    <source>
        <dbReference type="EMBL" id="PRT56393.1"/>
    </source>
</evidence>
<comment type="similarity">
    <text evidence="2 6">Belongs to the TRAFAC class TrmE-Era-EngA-EngB-Septin-like GTPase superfamily. TrmE GTPase family.</text>
</comment>
<evidence type="ECO:0000256" key="4">
    <source>
        <dbReference type="ARBA" id="ARBA00022741"/>
    </source>
</evidence>
<accession>A0A2T0FN16</accession>
<dbReference type="InterPro" id="IPR004520">
    <property type="entry name" value="GTPase_MnmE"/>
</dbReference>
<dbReference type="HAMAP" id="MF_00379">
    <property type="entry name" value="GTPase_MnmE"/>
    <property type="match status" value="1"/>
</dbReference>
<dbReference type="STRING" id="45607.A0A2T0FN16"/>
<dbReference type="GO" id="GO:0030488">
    <property type="term" value="P:tRNA methylation"/>
    <property type="evidence" value="ECO:0007669"/>
    <property type="project" value="TreeGrafter"/>
</dbReference>
<comment type="caution">
    <text evidence="8">The sequence shown here is derived from an EMBL/GenBank/DDBJ whole genome shotgun (WGS) entry which is preliminary data.</text>
</comment>
<dbReference type="InterPro" id="IPR005225">
    <property type="entry name" value="Small_GTP-bd"/>
</dbReference>
<dbReference type="RefSeq" id="XP_024666338.1">
    <property type="nucleotide sequence ID" value="XM_024810570.1"/>
</dbReference>
<evidence type="ECO:0000256" key="1">
    <source>
        <dbReference type="ARBA" id="ARBA00004173"/>
    </source>
</evidence>
<evidence type="ECO:0000256" key="2">
    <source>
        <dbReference type="ARBA" id="ARBA00011043"/>
    </source>
</evidence>
<name>A0A2T0FN16_9ASCO</name>
<dbReference type="InterPro" id="IPR027417">
    <property type="entry name" value="P-loop_NTPase"/>
</dbReference>
<dbReference type="GO" id="GO:0005739">
    <property type="term" value="C:mitochondrion"/>
    <property type="evidence" value="ECO:0007669"/>
    <property type="project" value="UniProtKB-SubCell"/>
</dbReference>
<keyword evidence="5 6" id="KW-0342">GTP-binding</keyword>
<organism evidence="8 9">
    <name type="scientific">Wickerhamiella sorbophila</name>
    <dbReference type="NCBI Taxonomy" id="45607"/>
    <lineage>
        <taxon>Eukaryota</taxon>
        <taxon>Fungi</taxon>
        <taxon>Dikarya</taxon>
        <taxon>Ascomycota</taxon>
        <taxon>Saccharomycotina</taxon>
        <taxon>Dipodascomycetes</taxon>
        <taxon>Dipodascales</taxon>
        <taxon>Trichomonascaceae</taxon>
        <taxon>Wickerhamiella</taxon>
    </lineage>
</organism>
<dbReference type="InterPro" id="IPR031168">
    <property type="entry name" value="G_TrmE"/>
</dbReference>
<dbReference type="AlphaFoldDB" id="A0A2T0FN16"/>
<dbReference type="Pfam" id="PF01926">
    <property type="entry name" value="MMR_HSR1"/>
    <property type="match status" value="1"/>
</dbReference>
<feature type="domain" description="TrmE-type G" evidence="7">
    <location>
        <begin position="228"/>
        <end position="383"/>
    </location>
</feature>
<dbReference type="InterPro" id="IPR006073">
    <property type="entry name" value="GTP-bd"/>
</dbReference>